<dbReference type="Gene3D" id="3.30.70.270">
    <property type="match status" value="1"/>
</dbReference>
<accession>Q2RWY3</accession>
<dbReference type="CDD" id="cd00130">
    <property type="entry name" value="PAS"/>
    <property type="match status" value="1"/>
</dbReference>
<dbReference type="HOGENOM" id="CLU_000445_70_20_5"/>
<keyword evidence="5" id="KW-1185">Reference proteome</keyword>
<dbReference type="PhylomeDB" id="Q2RWY3"/>
<dbReference type="CDD" id="cd01949">
    <property type="entry name" value="GGDEF"/>
    <property type="match status" value="1"/>
</dbReference>
<evidence type="ECO:0000259" key="3">
    <source>
        <dbReference type="PROSITE" id="PS50887"/>
    </source>
</evidence>
<gene>
    <name evidence="4" type="ordered locus">Rru_A0558</name>
</gene>
<dbReference type="PANTHER" id="PTHR44757:SF2">
    <property type="entry name" value="BIOFILM ARCHITECTURE MAINTENANCE PROTEIN MBAA"/>
    <property type="match status" value="1"/>
</dbReference>
<organism evidence="4 5">
    <name type="scientific">Rhodospirillum rubrum (strain ATCC 11170 / ATH 1.1.1 / DSM 467 / LMG 4362 / NCIMB 8255 / S1)</name>
    <dbReference type="NCBI Taxonomy" id="269796"/>
    <lineage>
        <taxon>Bacteria</taxon>
        <taxon>Pseudomonadati</taxon>
        <taxon>Pseudomonadota</taxon>
        <taxon>Alphaproteobacteria</taxon>
        <taxon>Rhodospirillales</taxon>
        <taxon>Rhodospirillaceae</taxon>
        <taxon>Rhodospirillum</taxon>
    </lineage>
</organism>
<reference evidence="4 5" key="1">
    <citation type="journal article" date="2011" name="Stand. Genomic Sci.">
        <title>Complete genome sequence of Rhodospirillum rubrum type strain (S1).</title>
        <authorList>
            <person name="Munk A.C."/>
            <person name="Copeland A."/>
            <person name="Lucas S."/>
            <person name="Lapidus A."/>
            <person name="Del Rio T.G."/>
            <person name="Barry K."/>
            <person name="Detter J.C."/>
            <person name="Hammon N."/>
            <person name="Israni S."/>
            <person name="Pitluck S."/>
            <person name="Brettin T."/>
            <person name="Bruce D."/>
            <person name="Han C."/>
            <person name="Tapia R."/>
            <person name="Gilna P."/>
            <person name="Schmutz J."/>
            <person name="Larimer F."/>
            <person name="Land M."/>
            <person name="Kyrpides N.C."/>
            <person name="Mavromatis K."/>
            <person name="Richardson P."/>
            <person name="Rohde M."/>
            <person name="Goker M."/>
            <person name="Klenk H.P."/>
            <person name="Zhang Y."/>
            <person name="Roberts G.P."/>
            <person name="Reslewic S."/>
            <person name="Schwartz D.C."/>
        </authorList>
    </citation>
    <scope>NUCLEOTIDE SEQUENCE [LARGE SCALE GENOMIC DNA]</scope>
    <source>
        <strain evidence="5">ATCC 11170 / ATH 1.1.1 / DSM 467 / LMG 4362 / NCIMB 8255 / S1</strain>
    </source>
</reference>
<dbReference type="Gene3D" id="3.20.20.450">
    <property type="entry name" value="EAL domain"/>
    <property type="match status" value="1"/>
</dbReference>
<dbReference type="InterPro" id="IPR035919">
    <property type="entry name" value="EAL_sf"/>
</dbReference>
<evidence type="ECO:0000313" key="4">
    <source>
        <dbReference type="EMBL" id="ABC21362.1"/>
    </source>
</evidence>
<name>Q2RWY3_RHORT</name>
<dbReference type="InterPro" id="IPR035965">
    <property type="entry name" value="PAS-like_dom_sf"/>
</dbReference>
<protein>
    <submittedName>
        <fullName evidence="4">Diguanylate cyclase/phosphodiesterase</fullName>
    </submittedName>
</protein>
<dbReference type="InterPro" id="IPR001633">
    <property type="entry name" value="EAL_dom"/>
</dbReference>
<dbReference type="InterPro" id="IPR000160">
    <property type="entry name" value="GGDEF_dom"/>
</dbReference>
<dbReference type="FunFam" id="3.30.70.270:FF:000001">
    <property type="entry name" value="Diguanylate cyclase domain protein"/>
    <property type="match status" value="1"/>
</dbReference>
<dbReference type="RefSeq" id="WP_011388316.1">
    <property type="nucleotide sequence ID" value="NC_007643.1"/>
</dbReference>
<sequence>MSASPQAPTPPDRSSPSVSSNLGAEGAGGRRLCGSVVLSAGKILSVDKTLWQALGLSAESLSGLPFLSFLEDPSREVLAARLRLAGPPWDLRTALRVDGRAIPVVLRGDGAADRTTDTPLQVILITLAPQEGEVEPVSQSALFDHIPLGVMLSDGLGRIAYANPAFLAEDIAAVRALLGATPQALATGYLHEGLARTLWEDLLCGRVWRNDVDLPTADGQRTHSRLTIIPLRRDDGAVDRLMTVIEPRSPATDSQAWQQVNHDTLTGLPNRVLFQDRLLTALASARRRNDQLAVLFVDLDHFKTVNDSLGHSFGDQLLQQVATRLSQCLRDSDTLARMGGDEFTIALTGDGHQRDYAMIANRILETLRRPFTLEGGHEVLIGSSIGITLFPNDAEDVDTLLRNADTAMYRAKASGRNAFQFFTEEMNREIQSHLDLENALRRAVRAMDLTIHYQPVVDSATLAVVSAEALVRWPLADKGFIPPSRFIPVAEELGLIDEIGGWVLWNACTQAKVWQAQGAKAFRVSVNVSWRQLRNPDFALRVREALEGTGLGAAFLELEITEGMVLRDPQGIAPALMALSEMGVALAIDNFGSGHSSIKCLRQFPFSILKLDRSCVADVLTSHEDAVLVETAAIMARRLGLTVVAEGVETHAQLEFLREHYCDLIQGYLFGRPLPPEDFARML</sequence>
<dbReference type="SUPFAM" id="SSF141868">
    <property type="entry name" value="EAL domain-like"/>
    <property type="match status" value="1"/>
</dbReference>
<evidence type="ECO:0000313" key="5">
    <source>
        <dbReference type="Proteomes" id="UP000001929"/>
    </source>
</evidence>
<dbReference type="SUPFAM" id="SSF55073">
    <property type="entry name" value="Nucleotide cyclase"/>
    <property type="match status" value="1"/>
</dbReference>
<dbReference type="KEGG" id="rru:Rru_A0558"/>
<dbReference type="PROSITE" id="PS50887">
    <property type="entry name" value="GGDEF"/>
    <property type="match status" value="1"/>
</dbReference>
<dbReference type="CDD" id="cd01948">
    <property type="entry name" value="EAL"/>
    <property type="match status" value="1"/>
</dbReference>
<evidence type="ECO:0000259" key="2">
    <source>
        <dbReference type="PROSITE" id="PS50883"/>
    </source>
</evidence>
<dbReference type="SUPFAM" id="SSF55785">
    <property type="entry name" value="PYP-like sensor domain (PAS domain)"/>
    <property type="match status" value="1"/>
</dbReference>
<feature type="domain" description="EAL" evidence="2">
    <location>
        <begin position="433"/>
        <end position="683"/>
    </location>
</feature>
<dbReference type="Proteomes" id="UP000001929">
    <property type="component" value="Chromosome"/>
</dbReference>
<dbReference type="NCBIfam" id="TIGR00254">
    <property type="entry name" value="GGDEF"/>
    <property type="match status" value="1"/>
</dbReference>
<dbReference type="STRING" id="269796.Rru_A0558"/>
<dbReference type="InterPro" id="IPR013656">
    <property type="entry name" value="PAS_4"/>
</dbReference>
<dbReference type="Pfam" id="PF00563">
    <property type="entry name" value="EAL"/>
    <property type="match status" value="1"/>
</dbReference>
<dbReference type="InterPro" id="IPR052155">
    <property type="entry name" value="Biofilm_reg_signaling"/>
</dbReference>
<dbReference type="PANTHER" id="PTHR44757">
    <property type="entry name" value="DIGUANYLATE CYCLASE DGCP"/>
    <property type="match status" value="1"/>
</dbReference>
<dbReference type="eggNOG" id="COG5001">
    <property type="taxonomic scope" value="Bacteria"/>
</dbReference>
<feature type="domain" description="GGDEF" evidence="3">
    <location>
        <begin position="290"/>
        <end position="424"/>
    </location>
</feature>
<dbReference type="PATRIC" id="fig|269796.9.peg.611"/>
<dbReference type="SMART" id="SM00052">
    <property type="entry name" value="EAL"/>
    <property type="match status" value="1"/>
</dbReference>
<dbReference type="AlphaFoldDB" id="Q2RWY3"/>
<dbReference type="GO" id="GO:0003824">
    <property type="term" value="F:catalytic activity"/>
    <property type="evidence" value="ECO:0007669"/>
    <property type="project" value="UniProtKB-ARBA"/>
</dbReference>
<dbReference type="EMBL" id="CP000230">
    <property type="protein sequence ID" value="ABC21362.1"/>
    <property type="molecule type" value="Genomic_DNA"/>
</dbReference>
<dbReference type="PROSITE" id="PS50883">
    <property type="entry name" value="EAL"/>
    <property type="match status" value="1"/>
</dbReference>
<dbReference type="Gene3D" id="3.30.450.20">
    <property type="entry name" value="PAS domain"/>
    <property type="match status" value="1"/>
</dbReference>
<dbReference type="Pfam" id="PF08448">
    <property type="entry name" value="PAS_4"/>
    <property type="match status" value="1"/>
</dbReference>
<feature type="region of interest" description="Disordered" evidence="1">
    <location>
        <begin position="1"/>
        <end position="28"/>
    </location>
</feature>
<dbReference type="SMART" id="SM00267">
    <property type="entry name" value="GGDEF"/>
    <property type="match status" value="1"/>
</dbReference>
<dbReference type="InterPro" id="IPR029787">
    <property type="entry name" value="Nucleotide_cyclase"/>
</dbReference>
<dbReference type="EnsemblBacteria" id="ABC21362">
    <property type="protein sequence ID" value="ABC21362"/>
    <property type="gene ID" value="Rru_A0558"/>
</dbReference>
<dbReference type="InterPro" id="IPR043128">
    <property type="entry name" value="Rev_trsase/Diguanyl_cyclase"/>
</dbReference>
<evidence type="ECO:0000256" key="1">
    <source>
        <dbReference type="SAM" id="MobiDB-lite"/>
    </source>
</evidence>
<proteinExistence type="predicted"/>
<dbReference type="Pfam" id="PF00990">
    <property type="entry name" value="GGDEF"/>
    <property type="match status" value="1"/>
</dbReference>
<dbReference type="InterPro" id="IPR000014">
    <property type="entry name" value="PAS"/>
</dbReference>